<evidence type="ECO:0000313" key="2">
    <source>
        <dbReference type="Proteomes" id="UP000828390"/>
    </source>
</evidence>
<gene>
    <name evidence="1" type="ORF">DPMN_116424</name>
</gene>
<accession>A0A9D4KNP0</accession>
<keyword evidence="2" id="KW-1185">Reference proteome</keyword>
<reference evidence="1" key="1">
    <citation type="journal article" date="2019" name="bioRxiv">
        <title>The Genome of the Zebra Mussel, Dreissena polymorpha: A Resource for Invasive Species Research.</title>
        <authorList>
            <person name="McCartney M.A."/>
            <person name="Auch B."/>
            <person name="Kono T."/>
            <person name="Mallez S."/>
            <person name="Zhang Y."/>
            <person name="Obille A."/>
            <person name="Becker A."/>
            <person name="Abrahante J.E."/>
            <person name="Garbe J."/>
            <person name="Badalamenti J.P."/>
            <person name="Herman A."/>
            <person name="Mangelson H."/>
            <person name="Liachko I."/>
            <person name="Sullivan S."/>
            <person name="Sone E.D."/>
            <person name="Koren S."/>
            <person name="Silverstein K.A.T."/>
            <person name="Beckman K.B."/>
            <person name="Gohl D.M."/>
        </authorList>
    </citation>
    <scope>NUCLEOTIDE SEQUENCE</scope>
    <source>
        <strain evidence="1">Duluth1</strain>
        <tissue evidence="1">Whole animal</tissue>
    </source>
</reference>
<comment type="caution">
    <text evidence="1">The sequence shown here is derived from an EMBL/GenBank/DDBJ whole genome shotgun (WGS) entry which is preliminary data.</text>
</comment>
<protein>
    <submittedName>
        <fullName evidence="1">Uncharacterized protein</fullName>
    </submittedName>
</protein>
<dbReference type="AlphaFoldDB" id="A0A9D4KNP0"/>
<name>A0A9D4KNP0_DREPO</name>
<reference evidence="1" key="2">
    <citation type="submission" date="2020-11" db="EMBL/GenBank/DDBJ databases">
        <authorList>
            <person name="McCartney M.A."/>
            <person name="Auch B."/>
            <person name="Kono T."/>
            <person name="Mallez S."/>
            <person name="Becker A."/>
            <person name="Gohl D.M."/>
            <person name="Silverstein K.A.T."/>
            <person name="Koren S."/>
            <person name="Bechman K.B."/>
            <person name="Herman A."/>
            <person name="Abrahante J.E."/>
            <person name="Garbe J."/>
        </authorList>
    </citation>
    <scope>NUCLEOTIDE SEQUENCE</scope>
    <source>
        <strain evidence="1">Duluth1</strain>
        <tissue evidence="1">Whole animal</tissue>
    </source>
</reference>
<sequence length="57" mass="6297">MKGSAISKDIFSEHKRHWPLGKALRIVGNSRYGDWEKSGAKIGKPPVGFGKGTVPRY</sequence>
<dbReference type="Proteomes" id="UP000828390">
    <property type="component" value="Unassembled WGS sequence"/>
</dbReference>
<dbReference type="EMBL" id="JAIWYP010000004">
    <property type="protein sequence ID" value="KAH3842920.1"/>
    <property type="molecule type" value="Genomic_DNA"/>
</dbReference>
<organism evidence="1 2">
    <name type="scientific">Dreissena polymorpha</name>
    <name type="common">Zebra mussel</name>
    <name type="synonym">Mytilus polymorpha</name>
    <dbReference type="NCBI Taxonomy" id="45954"/>
    <lineage>
        <taxon>Eukaryota</taxon>
        <taxon>Metazoa</taxon>
        <taxon>Spiralia</taxon>
        <taxon>Lophotrochozoa</taxon>
        <taxon>Mollusca</taxon>
        <taxon>Bivalvia</taxon>
        <taxon>Autobranchia</taxon>
        <taxon>Heteroconchia</taxon>
        <taxon>Euheterodonta</taxon>
        <taxon>Imparidentia</taxon>
        <taxon>Neoheterodontei</taxon>
        <taxon>Myida</taxon>
        <taxon>Dreissenoidea</taxon>
        <taxon>Dreissenidae</taxon>
        <taxon>Dreissena</taxon>
    </lineage>
</organism>
<evidence type="ECO:0000313" key="1">
    <source>
        <dbReference type="EMBL" id="KAH3842920.1"/>
    </source>
</evidence>
<proteinExistence type="predicted"/>